<comment type="caution">
    <text evidence="1">The sequence shown here is derived from an EMBL/GenBank/DDBJ whole genome shotgun (WGS) entry which is preliminary data.</text>
</comment>
<proteinExistence type="predicted"/>
<dbReference type="PANTHER" id="PTHR48100:SF10">
    <property type="entry name" value="2-CARBOXY-D-ARABINITOL-1-PHOSPHATASE-RELATED"/>
    <property type="match status" value="1"/>
</dbReference>
<evidence type="ECO:0000313" key="2">
    <source>
        <dbReference type="Proteomes" id="UP001231362"/>
    </source>
</evidence>
<name>A0ABT9V3C7_9BACL</name>
<dbReference type="InterPro" id="IPR050275">
    <property type="entry name" value="PGM_Phosphatase"/>
</dbReference>
<dbReference type="SUPFAM" id="SSF53254">
    <property type="entry name" value="Phosphoglycerate mutase-like"/>
    <property type="match status" value="1"/>
</dbReference>
<dbReference type="GO" id="GO:0004619">
    <property type="term" value="F:phosphoglycerate mutase activity"/>
    <property type="evidence" value="ECO:0007669"/>
    <property type="project" value="UniProtKB-EC"/>
</dbReference>
<dbReference type="SMART" id="SM00855">
    <property type="entry name" value="PGAM"/>
    <property type="match status" value="1"/>
</dbReference>
<accession>A0ABT9V3C7</accession>
<dbReference type="EMBL" id="JAUSTU010000006">
    <property type="protein sequence ID" value="MDQ0155444.1"/>
    <property type="molecule type" value="Genomic_DNA"/>
</dbReference>
<dbReference type="PANTHER" id="PTHR48100">
    <property type="entry name" value="BROAD-SPECIFICITY PHOSPHATASE YOR283W-RELATED"/>
    <property type="match status" value="1"/>
</dbReference>
<dbReference type="Gene3D" id="3.40.50.1240">
    <property type="entry name" value="Phosphoglycerate mutase-like"/>
    <property type="match status" value="1"/>
</dbReference>
<protein>
    <submittedName>
        <fullName evidence="1">Phosphoglycerate mutase</fullName>
        <ecNumber evidence="1">5.4.2.12</ecNumber>
    </submittedName>
</protein>
<dbReference type="EC" id="5.4.2.12" evidence="1"/>
<dbReference type="CDD" id="cd07067">
    <property type="entry name" value="HP_PGM_like"/>
    <property type="match status" value="1"/>
</dbReference>
<reference evidence="1 2" key="1">
    <citation type="submission" date="2023-07" db="EMBL/GenBank/DDBJ databases">
        <title>Genomic Encyclopedia of Type Strains, Phase IV (KMG-IV): sequencing the most valuable type-strain genomes for metagenomic binning, comparative biology and taxonomic classification.</title>
        <authorList>
            <person name="Goeker M."/>
        </authorList>
    </citation>
    <scope>NUCLEOTIDE SEQUENCE [LARGE SCALE GENOMIC DNA]</scope>
    <source>
        <strain evidence="1 2">DSM 23948</strain>
    </source>
</reference>
<evidence type="ECO:0000313" key="1">
    <source>
        <dbReference type="EMBL" id="MDQ0155444.1"/>
    </source>
</evidence>
<keyword evidence="2" id="KW-1185">Reference proteome</keyword>
<sequence length="179" mass="20839">MEITLIRHLPTEWNKKHKLQGKRDIPVLPISVKDQCDMLDNALLLRGKCFEYVLCSALQRTEQTAFAYGYEPIKESLLNELDFGKFEGRPKSELLAAYGDQWLENPREMVLGESLLNLEQRIIHFLKKYKDASSILVFGHGSWMRAFISYHKYGHINKMNKRTVENNESISLEFMTVEA</sequence>
<dbReference type="InterPro" id="IPR029033">
    <property type="entry name" value="His_PPase_superfam"/>
</dbReference>
<dbReference type="InterPro" id="IPR013078">
    <property type="entry name" value="His_Pase_superF_clade-1"/>
</dbReference>
<gene>
    <name evidence="1" type="ORF">J2S07_001749</name>
</gene>
<dbReference type="Proteomes" id="UP001231362">
    <property type="component" value="Unassembled WGS sequence"/>
</dbReference>
<dbReference type="Pfam" id="PF00300">
    <property type="entry name" value="His_Phos_1"/>
    <property type="match status" value="1"/>
</dbReference>
<keyword evidence="1" id="KW-0413">Isomerase</keyword>
<organism evidence="1 2">
    <name type="scientific">Anoxybacillus andreesenii</name>
    <dbReference type="NCBI Taxonomy" id="1325932"/>
    <lineage>
        <taxon>Bacteria</taxon>
        <taxon>Bacillati</taxon>
        <taxon>Bacillota</taxon>
        <taxon>Bacilli</taxon>
        <taxon>Bacillales</taxon>
        <taxon>Anoxybacillaceae</taxon>
        <taxon>Anoxybacillus</taxon>
    </lineage>
</organism>
<dbReference type="RefSeq" id="WP_307150004.1">
    <property type="nucleotide sequence ID" value="NZ_JAUSTU010000006.1"/>
</dbReference>